<dbReference type="InParanoid" id="A0A165LRC6"/>
<dbReference type="AlphaFoldDB" id="A0A165LRC6"/>
<dbReference type="Proteomes" id="UP000077266">
    <property type="component" value="Unassembled WGS sequence"/>
</dbReference>
<dbReference type="EMBL" id="KV425921">
    <property type="protein sequence ID" value="KZV98213.1"/>
    <property type="molecule type" value="Genomic_DNA"/>
</dbReference>
<evidence type="ECO:0000313" key="3">
    <source>
        <dbReference type="Proteomes" id="UP000077266"/>
    </source>
</evidence>
<accession>A0A165LRC6</accession>
<feature type="compositionally biased region" description="Basic residues" evidence="1">
    <location>
        <begin position="53"/>
        <end position="72"/>
    </location>
</feature>
<keyword evidence="3" id="KW-1185">Reference proteome</keyword>
<organism evidence="2 3">
    <name type="scientific">Exidia glandulosa HHB12029</name>
    <dbReference type="NCBI Taxonomy" id="1314781"/>
    <lineage>
        <taxon>Eukaryota</taxon>
        <taxon>Fungi</taxon>
        <taxon>Dikarya</taxon>
        <taxon>Basidiomycota</taxon>
        <taxon>Agaricomycotina</taxon>
        <taxon>Agaricomycetes</taxon>
        <taxon>Auriculariales</taxon>
        <taxon>Exidiaceae</taxon>
        <taxon>Exidia</taxon>
    </lineage>
</organism>
<feature type="compositionally biased region" description="Basic and acidic residues" evidence="1">
    <location>
        <begin position="293"/>
        <end position="305"/>
    </location>
</feature>
<protein>
    <submittedName>
        <fullName evidence="2">Uncharacterized protein</fullName>
    </submittedName>
</protein>
<reference evidence="2 3" key="1">
    <citation type="journal article" date="2016" name="Mol. Biol. Evol.">
        <title>Comparative Genomics of Early-Diverging Mushroom-Forming Fungi Provides Insights into the Origins of Lignocellulose Decay Capabilities.</title>
        <authorList>
            <person name="Nagy L.G."/>
            <person name="Riley R."/>
            <person name="Tritt A."/>
            <person name="Adam C."/>
            <person name="Daum C."/>
            <person name="Floudas D."/>
            <person name="Sun H."/>
            <person name="Yadav J.S."/>
            <person name="Pangilinan J."/>
            <person name="Larsson K.H."/>
            <person name="Matsuura K."/>
            <person name="Barry K."/>
            <person name="Labutti K."/>
            <person name="Kuo R."/>
            <person name="Ohm R.A."/>
            <person name="Bhattacharya S.S."/>
            <person name="Shirouzu T."/>
            <person name="Yoshinaga Y."/>
            <person name="Martin F.M."/>
            <person name="Grigoriev I.V."/>
            <person name="Hibbett D.S."/>
        </authorList>
    </citation>
    <scope>NUCLEOTIDE SEQUENCE [LARGE SCALE GENOMIC DNA]</scope>
    <source>
        <strain evidence="2 3">HHB12029</strain>
    </source>
</reference>
<sequence>MPREPSTRGRPASSDTPVSPPAVDLGALFSDDSGYESDTTLDYAPSAAIRSPPPKKKLARPRKSTKKRRKAHPNPSKATRVPNAFLHYKNEAPKLYPGVCKIVTNTRQRIRLFGRMWALEKPALRKRYQERYYAAMRAQNMKLAEQDLEKRQLRADRVTANRLAANRAAGRDLDARSNVVLELWCAGMRRNNLIRSFNAWAATVLDESLVKPLTPLPGESLELPETEIIVESESGSEEQRTPPLSPSSPSRVTTPGLYSSVPTTPSAFSSMPTTPSAFRRLADISPDYDGYHRKASVKSEDREPNALRVSFEPESEDESEDGDFVVASTPHVYDDGPDDVPVDACDQAEFEDAQAMLDDEPTLAAIMETSGALSDDALDPALLDFGTPLPYDELEPSTNYAISNDGYERLVEWNTYCHPAESPRPDWFGLGY</sequence>
<feature type="region of interest" description="Disordered" evidence="1">
    <location>
        <begin position="293"/>
        <end position="321"/>
    </location>
</feature>
<name>A0A165LRC6_EXIGL</name>
<gene>
    <name evidence="2" type="ORF">EXIGLDRAFT_728676</name>
</gene>
<feature type="compositionally biased region" description="Polar residues" evidence="1">
    <location>
        <begin position="251"/>
        <end position="274"/>
    </location>
</feature>
<evidence type="ECO:0000256" key="1">
    <source>
        <dbReference type="SAM" id="MobiDB-lite"/>
    </source>
</evidence>
<feature type="region of interest" description="Disordered" evidence="1">
    <location>
        <begin position="232"/>
        <end position="274"/>
    </location>
</feature>
<proteinExistence type="predicted"/>
<feature type="region of interest" description="Disordered" evidence="1">
    <location>
        <begin position="1"/>
        <end position="82"/>
    </location>
</feature>
<evidence type="ECO:0000313" key="2">
    <source>
        <dbReference type="EMBL" id="KZV98213.1"/>
    </source>
</evidence>